<accession>A0A1C8YXN4</accession>
<protein>
    <submittedName>
        <fullName evidence="1">Putative nonfluorescent protein</fullName>
    </submittedName>
</protein>
<name>A0A1C8YXN4_HORCA</name>
<dbReference type="EMBL" id="KT964727">
    <property type="protein sequence ID" value="AOI27780.1"/>
    <property type="molecule type" value="mRNA"/>
</dbReference>
<dbReference type="SUPFAM" id="SSF54511">
    <property type="entry name" value="GFP-like"/>
    <property type="match status" value="1"/>
</dbReference>
<sequence length="240" mass="26381">MAEQRLERADSIFTGTTKFKVVAELTFEEDLVIQVNGEGTASPREGVQTMELSCAKYAGPINLNIIGTIIQTNLRAFTGYTGSNLYDFFKTSFPGSPKTEIEAMFVDGAIVSGSCTLSFVKSTLMCRFKLAIAGVSEDSPARSPNLKETLTCFEVLDEGAKKGEVMTSVDLTWEVGTTGGRYSCRMDTRAGSGDHGAPNFTPPRHFIGHHFKVLEHTPDNRHFAQRLKSRATSINYFKNQ</sequence>
<dbReference type="InterPro" id="IPR009017">
    <property type="entry name" value="GFP"/>
</dbReference>
<organism evidence="1">
    <name type="scientific">Hormiphora californensis</name>
    <name type="common">Sea gooseberry</name>
    <dbReference type="NCBI Taxonomy" id="1403702"/>
    <lineage>
        <taxon>Eukaryota</taxon>
        <taxon>Metazoa</taxon>
        <taxon>Ctenophora</taxon>
        <taxon>Tentaculata</taxon>
        <taxon>Cydippida</taxon>
        <taxon>Pleurobrachiidae</taxon>
        <taxon>Hormiphora</taxon>
    </lineage>
</organism>
<reference evidence="1" key="1">
    <citation type="journal article" date="2016" name="BMC Evol. Biol.">
        <title>Non-excitable fluorescent protein orthologs found in ctenophores.</title>
        <authorList>
            <person name="Francis W.R."/>
            <person name="Christianson L.M."/>
            <person name="Powers M.L."/>
            <person name="Schnitzler C.E."/>
            <person name="D Haddock S.H."/>
        </authorList>
    </citation>
    <scope>NUCLEOTIDE SEQUENCE</scope>
    <source>
        <strain evidence="1">GOC2007-Trawl6</strain>
    </source>
</reference>
<dbReference type="AlphaFoldDB" id="A0A1C8YXN4"/>
<proteinExistence type="evidence at transcript level"/>
<dbReference type="Gene3D" id="2.40.155.10">
    <property type="entry name" value="Green fluorescent protein"/>
    <property type="match status" value="1"/>
</dbReference>
<evidence type="ECO:0000313" key="1">
    <source>
        <dbReference type="EMBL" id="AOI27780.1"/>
    </source>
</evidence>